<reference evidence="4 5" key="1">
    <citation type="submission" date="2018-07" db="EMBL/GenBank/DDBJ databases">
        <title>The complete nuclear genome of the prasinophyte Chloropicon primus (CCMP1205).</title>
        <authorList>
            <person name="Pombert J.-F."/>
            <person name="Otis C."/>
            <person name="Turmel M."/>
            <person name="Lemieux C."/>
        </authorList>
    </citation>
    <scope>NUCLEOTIDE SEQUENCE [LARGE SCALE GENOMIC DNA]</scope>
    <source>
        <strain evidence="4 5">CCMP1205</strain>
    </source>
</reference>
<dbReference type="AlphaFoldDB" id="A0A5B8MS41"/>
<gene>
    <name evidence="4" type="ORF">A3770_07p47480</name>
</gene>
<evidence type="ECO:0000256" key="2">
    <source>
        <dbReference type="SAM" id="Phobius"/>
    </source>
</evidence>
<protein>
    <submittedName>
        <fullName evidence="4">Uncharacterized protein</fullName>
    </submittedName>
</protein>
<feature type="region of interest" description="Disordered" evidence="1">
    <location>
        <begin position="132"/>
        <end position="156"/>
    </location>
</feature>
<keyword evidence="2" id="KW-1133">Transmembrane helix</keyword>
<name>A0A5B8MS41_9CHLO</name>
<feature type="signal peptide" evidence="3">
    <location>
        <begin position="1"/>
        <end position="25"/>
    </location>
</feature>
<feature type="compositionally biased region" description="Acidic residues" evidence="1">
    <location>
        <begin position="280"/>
        <end position="291"/>
    </location>
</feature>
<evidence type="ECO:0000256" key="1">
    <source>
        <dbReference type="SAM" id="MobiDB-lite"/>
    </source>
</evidence>
<proteinExistence type="predicted"/>
<evidence type="ECO:0000256" key="3">
    <source>
        <dbReference type="SAM" id="SignalP"/>
    </source>
</evidence>
<feature type="transmembrane region" description="Helical" evidence="2">
    <location>
        <begin position="216"/>
        <end position="244"/>
    </location>
</feature>
<dbReference type="Proteomes" id="UP000316726">
    <property type="component" value="Chromosome 7"/>
</dbReference>
<keyword evidence="2" id="KW-0812">Transmembrane</keyword>
<keyword evidence="5" id="KW-1185">Reference proteome</keyword>
<feature type="compositionally biased region" description="Acidic residues" evidence="1">
    <location>
        <begin position="262"/>
        <end position="273"/>
    </location>
</feature>
<keyword evidence="2" id="KW-0472">Membrane</keyword>
<dbReference type="EMBL" id="CP031040">
    <property type="protein sequence ID" value="QDZ22230.1"/>
    <property type="molecule type" value="Genomic_DNA"/>
</dbReference>
<evidence type="ECO:0000313" key="5">
    <source>
        <dbReference type="Proteomes" id="UP000316726"/>
    </source>
</evidence>
<feature type="region of interest" description="Disordered" evidence="1">
    <location>
        <begin position="262"/>
        <end position="306"/>
    </location>
</feature>
<evidence type="ECO:0000313" key="4">
    <source>
        <dbReference type="EMBL" id="QDZ22230.1"/>
    </source>
</evidence>
<accession>A0A5B8MS41</accession>
<keyword evidence="3" id="KW-0732">Signal</keyword>
<sequence>MAKGTAVVAAIAVAWLGLLASVVHGKGFEALQTAQVRGRLGRVSVVDSNSSTVRLEVPPETLFVSLAPEGRSLAPDEDEDAIAEEDDWEQEQGPDAIVVEVVPFDLGSDEVNHTQIGALWNQTILILVDTDEEGEEAPEEDPPAVPEADEDQKRREEEEFTRVLLLSYTRFLRQEQTSKRGGCEDGVLGGFDESFFLRSLPGESYPRAREQTDSSFGIIAISVLIIILYCVVIFGALYIILLLVQSLLTLSWNACCACDGEEEARDDGGDEEERAQLLEGDFEAAGEESDVEAAPPTYDNPLVAAN</sequence>
<organism evidence="4 5">
    <name type="scientific">Chloropicon primus</name>
    <dbReference type="NCBI Taxonomy" id="1764295"/>
    <lineage>
        <taxon>Eukaryota</taxon>
        <taxon>Viridiplantae</taxon>
        <taxon>Chlorophyta</taxon>
        <taxon>Chloropicophyceae</taxon>
        <taxon>Chloropicales</taxon>
        <taxon>Chloropicaceae</taxon>
        <taxon>Chloropicon</taxon>
    </lineage>
</organism>
<feature type="chain" id="PRO_5023143225" evidence="3">
    <location>
        <begin position="26"/>
        <end position="306"/>
    </location>
</feature>
<feature type="compositionally biased region" description="Acidic residues" evidence="1">
    <location>
        <begin position="132"/>
        <end position="150"/>
    </location>
</feature>